<dbReference type="EMBL" id="AFBQ01000059">
    <property type="protein sequence ID" value="EHY32094.1"/>
    <property type="molecule type" value="Genomic_DNA"/>
</dbReference>
<dbReference type="AlphaFoldDB" id="H3KCQ8"/>
<protein>
    <submittedName>
        <fullName evidence="1">Uncharacterized protein</fullName>
    </submittedName>
</protein>
<dbReference type="HOGENOM" id="CLU_3158613_0_0_4"/>
<keyword evidence="2" id="KW-1185">Reference proteome</keyword>
<dbReference type="Proteomes" id="UP000004956">
    <property type="component" value="Unassembled WGS sequence"/>
</dbReference>
<gene>
    <name evidence="1" type="ORF">HMPREF9440_00511</name>
</gene>
<organism evidence="1 2">
    <name type="scientific">Sutterella parvirubra YIT 11816</name>
    <dbReference type="NCBI Taxonomy" id="762967"/>
    <lineage>
        <taxon>Bacteria</taxon>
        <taxon>Pseudomonadati</taxon>
        <taxon>Pseudomonadota</taxon>
        <taxon>Betaproteobacteria</taxon>
        <taxon>Burkholderiales</taxon>
        <taxon>Sutterellaceae</taxon>
        <taxon>Sutterella</taxon>
    </lineage>
</organism>
<name>H3KCQ8_9BURK</name>
<evidence type="ECO:0000313" key="2">
    <source>
        <dbReference type="Proteomes" id="UP000004956"/>
    </source>
</evidence>
<accession>H3KCQ8</accession>
<evidence type="ECO:0000313" key="1">
    <source>
        <dbReference type="EMBL" id="EHY32094.1"/>
    </source>
</evidence>
<reference evidence="1 2" key="1">
    <citation type="submission" date="2011-11" db="EMBL/GenBank/DDBJ databases">
        <authorList>
            <person name="Weinstock G."/>
            <person name="Sodergren E."/>
            <person name="Clifton S."/>
            <person name="Fulton L."/>
            <person name="Fulton B."/>
            <person name="Courtney L."/>
            <person name="Fronick C."/>
            <person name="Harrison M."/>
            <person name="Strong C."/>
            <person name="Farmer C."/>
            <person name="Delahaunty K."/>
            <person name="Markovic C."/>
            <person name="Hall O."/>
            <person name="Minx P."/>
            <person name="Tomlinson C."/>
            <person name="Mitreva M."/>
            <person name="Hou S."/>
            <person name="Chen J."/>
            <person name="Wollam A."/>
            <person name="Pepin K.H."/>
            <person name="Johnson M."/>
            <person name="Bhonagiri V."/>
            <person name="Zhang X."/>
            <person name="Suruliraj S."/>
            <person name="Warren W."/>
            <person name="Chinwalla A."/>
            <person name="Mardis E.R."/>
            <person name="Wilson R.K."/>
        </authorList>
    </citation>
    <scope>NUCLEOTIDE SEQUENCE [LARGE SCALE GENOMIC DNA]</scope>
    <source>
        <strain evidence="1 2">YIT 11816</strain>
    </source>
</reference>
<comment type="caution">
    <text evidence="1">The sequence shown here is derived from an EMBL/GenBank/DDBJ whole genome shotgun (WGS) entry which is preliminary data.</text>
</comment>
<proteinExistence type="predicted"/>
<sequence>MEVARFLVLPVIVVLPLEATHKEAQMHVDADCGAVAGADSDFGSTDLS</sequence>